<sequence>MPSLATWPGRQGYRTLRTKEHGHHFRGAAHTAFSRVHKVAQLCRPAAQAPATPEPSLQPLGLEGTSVQDGKLVGPASPPLATLPEGCSQLGWGLNPTPPPPQPAHPSPASSRGHPVTGTEDCVAVLPATTLWTPRDESRSSSGDAAQGSHGTGSAPAVQEPRRAIPSFH</sequence>
<proteinExistence type="predicted"/>
<dbReference type="Proteomes" id="UP001162501">
    <property type="component" value="Chromosome 32"/>
</dbReference>
<gene>
    <name evidence="1" type="ORF">MRATA1EN22A_LOCUS21218</name>
</gene>
<reference evidence="1" key="2">
    <citation type="submission" date="2025-03" db="EMBL/GenBank/DDBJ databases">
        <authorList>
            <consortium name="ELIXIR-Norway"/>
            <consortium name="Elixir Norway"/>
        </authorList>
    </citation>
    <scope>NUCLEOTIDE SEQUENCE</scope>
</reference>
<reference evidence="1" key="1">
    <citation type="submission" date="2023-05" db="EMBL/GenBank/DDBJ databases">
        <authorList>
            <consortium name="ELIXIR-Norway"/>
        </authorList>
    </citation>
    <scope>NUCLEOTIDE SEQUENCE</scope>
</reference>
<evidence type="ECO:0000313" key="1">
    <source>
        <dbReference type="EMBL" id="CAN0483569.1"/>
    </source>
</evidence>
<evidence type="ECO:0000313" key="2">
    <source>
        <dbReference type="Proteomes" id="UP001162501"/>
    </source>
</evidence>
<dbReference type="EMBL" id="OX596116">
    <property type="protein sequence ID" value="CAN0483569.1"/>
    <property type="molecule type" value="Genomic_DNA"/>
</dbReference>
<protein>
    <submittedName>
        <fullName evidence="1">Uncharacterized protein</fullName>
    </submittedName>
</protein>
<name>A0AC59ZQE6_RANTA</name>
<accession>A0AC59ZQE6</accession>
<organism evidence="1 2">
    <name type="scientific">Rangifer tarandus platyrhynchus</name>
    <name type="common">Svalbard reindeer</name>
    <dbReference type="NCBI Taxonomy" id="3082113"/>
    <lineage>
        <taxon>Eukaryota</taxon>
        <taxon>Metazoa</taxon>
        <taxon>Chordata</taxon>
        <taxon>Craniata</taxon>
        <taxon>Vertebrata</taxon>
        <taxon>Euteleostomi</taxon>
        <taxon>Mammalia</taxon>
        <taxon>Eutheria</taxon>
        <taxon>Laurasiatheria</taxon>
        <taxon>Artiodactyla</taxon>
        <taxon>Ruminantia</taxon>
        <taxon>Pecora</taxon>
        <taxon>Cervidae</taxon>
        <taxon>Odocoileinae</taxon>
        <taxon>Rangifer</taxon>
    </lineage>
</organism>